<feature type="binding site" evidence="6">
    <location>
        <position position="153"/>
    </location>
    <ligand>
        <name>ATP</name>
        <dbReference type="ChEBI" id="CHEBI:30616"/>
    </ligand>
</feature>
<keyword evidence="8" id="KW-0812">Transmembrane</keyword>
<gene>
    <name evidence="10" type="primary">gb24598</name>
    <name evidence="10" type="ORF">PR202_gb24598</name>
</gene>
<dbReference type="Proteomes" id="UP001054889">
    <property type="component" value="Unassembled WGS sequence"/>
</dbReference>
<evidence type="ECO:0000313" key="11">
    <source>
        <dbReference type="Proteomes" id="UP001054889"/>
    </source>
</evidence>
<evidence type="ECO:0000256" key="2">
    <source>
        <dbReference type="ARBA" id="ARBA00022679"/>
    </source>
</evidence>
<dbReference type="GO" id="GO:0005524">
    <property type="term" value="F:ATP binding"/>
    <property type="evidence" value="ECO:0007669"/>
    <property type="project" value="UniProtKB-UniRule"/>
</dbReference>
<proteinExistence type="predicted"/>
<feature type="transmembrane region" description="Helical" evidence="8">
    <location>
        <begin position="16"/>
        <end position="41"/>
    </location>
</feature>
<keyword evidence="8" id="KW-0472">Membrane</keyword>
<feature type="compositionally biased region" description="Pro residues" evidence="7">
    <location>
        <begin position="61"/>
        <end position="75"/>
    </location>
</feature>
<name>A0AAV5FNC1_ELECO</name>
<keyword evidence="5 6" id="KW-0067">ATP-binding</keyword>
<comment type="caution">
    <text evidence="10">The sequence shown here is derived from an EMBL/GenBank/DDBJ whole genome shotgun (WGS) entry which is preliminary data.</text>
</comment>
<dbReference type="InterPro" id="IPR011009">
    <property type="entry name" value="Kinase-like_dom_sf"/>
</dbReference>
<evidence type="ECO:0000256" key="7">
    <source>
        <dbReference type="SAM" id="MobiDB-lite"/>
    </source>
</evidence>
<keyword evidence="8" id="KW-1133">Transmembrane helix</keyword>
<evidence type="ECO:0000256" key="3">
    <source>
        <dbReference type="ARBA" id="ARBA00022741"/>
    </source>
</evidence>
<organism evidence="10 11">
    <name type="scientific">Eleusine coracana subsp. coracana</name>
    <dbReference type="NCBI Taxonomy" id="191504"/>
    <lineage>
        <taxon>Eukaryota</taxon>
        <taxon>Viridiplantae</taxon>
        <taxon>Streptophyta</taxon>
        <taxon>Embryophyta</taxon>
        <taxon>Tracheophyta</taxon>
        <taxon>Spermatophyta</taxon>
        <taxon>Magnoliopsida</taxon>
        <taxon>Liliopsida</taxon>
        <taxon>Poales</taxon>
        <taxon>Poaceae</taxon>
        <taxon>PACMAD clade</taxon>
        <taxon>Chloridoideae</taxon>
        <taxon>Cynodonteae</taxon>
        <taxon>Eleusininae</taxon>
        <taxon>Eleusine</taxon>
    </lineage>
</organism>
<reference evidence="10" key="1">
    <citation type="journal article" date="2018" name="DNA Res.">
        <title>Multiple hybrid de novo genome assembly of finger millet, an orphan allotetraploid crop.</title>
        <authorList>
            <person name="Hatakeyama M."/>
            <person name="Aluri S."/>
            <person name="Balachadran M.T."/>
            <person name="Sivarajan S.R."/>
            <person name="Patrignani A."/>
            <person name="Gruter S."/>
            <person name="Poveda L."/>
            <person name="Shimizu-Inatsugi R."/>
            <person name="Baeten J."/>
            <person name="Francoijs K.J."/>
            <person name="Nataraja K.N."/>
            <person name="Reddy Y.A.N."/>
            <person name="Phadnis S."/>
            <person name="Ravikumar R.L."/>
            <person name="Schlapbach R."/>
            <person name="Sreeman S.M."/>
            <person name="Shimizu K.K."/>
        </authorList>
    </citation>
    <scope>NUCLEOTIDE SEQUENCE</scope>
</reference>
<keyword evidence="11" id="KW-1185">Reference proteome</keyword>
<dbReference type="AlphaFoldDB" id="A0AAV5FNC1"/>
<keyword evidence="3 6" id="KW-0547">Nucleotide-binding</keyword>
<dbReference type="EMBL" id="BQKI01000088">
    <property type="protein sequence ID" value="GJN35791.1"/>
    <property type="molecule type" value="Genomic_DNA"/>
</dbReference>
<dbReference type="InterPro" id="IPR000719">
    <property type="entry name" value="Prot_kinase_dom"/>
</dbReference>
<dbReference type="PANTHER" id="PTHR47989">
    <property type="entry name" value="OS01G0750732 PROTEIN"/>
    <property type="match status" value="1"/>
</dbReference>
<dbReference type="InterPro" id="IPR017441">
    <property type="entry name" value="Protein_kinase_ATP_BS"/>
</dbReference>
<evidence type="ECO:0000256" key="4">
    <source>
        <dbReference type="ARBA" id="ARBA00022777"/>
    </source>
</evidence>
<accession>A0AAV5FNC1</accession>
<evidence type="ECO:0000256" key="6">
    <source>
        <dbReference type="PROSITE-ProRule" id="PRU10141"/>
    </source>
</evidence>
<dbReference type="Pfam" id="PF07714">
    <property type="entry name" value="PK_Tyr_Ser-Thr"/>
    <property type="match status" value="1"/>
</dbReference>
<dbReference type="InterPro" id="IPR001245">
    <property type="entry name" value="Ser-Thr/Tyr_kinase_cat_dom"/>
</dbReference>
<keyword evidence="4" id="KW-0418">Kinase</keyword>
<dbReference type="PANTHER" id="PTHR47989:SF15">
    <property type="entry name" value="SERINE_THREONINE-PROTEIN KINASE PBL7 ISOFORM X1-RELATED"/>
    <property type="match status" value="1"/>
</dbReference>
<dbReference type="GO" id="GO:0004674">
    <property type="term" value="F:protein serine/threonine kinase activity"/>
    <property type="evidence" value="ECO:0007669"/>
    <property type="project" value="UniProtKB-KW"/>
</dbReference>
<dbReference type="PROSITE" id="PS00107">
    <property type="entry name" value="PROTEIN_KINASE_ATP"/>
    <property type="match status" value="1"/>
</dbReference>
<evidence type="ECO:0000256" key="5">
    <source>
        <dbReference type="ARBA" id="ARBA00022840"/>
    </source>
</evidence>
<dbReference type="Gene3D" id="1.10.510.10">
    <property type="entry name" value="Transferase(Phosphotransferase) domain 1"/>
    <property type="match status" value="2"/>
</dbReference>
<dbReference type="PROSITE" id="PS50011">
    <property type="entry name" value="PROTEIN_KINASE_DOM"/>
    <property type="match status" value="1"/>
</dbReference>
<dbReference type="Gene3D" id="3.30.200.20">
    <property type="entry name" value="Phosphorylase Kinase, domain 1"/>
    <property type="match status" value="1"/>
</dbReference>
<dbReference type="SUPFAM" id="SSF56112">
    <property type="entry name" value="Protein kinase-like (PK-like)"/>
    <property type="match status" value="1"/>
</dbReference>
<reference evidence="10" key="2">
    <citation type="submission" date="2021-12" db="EMBL/GenBank/DDBJ databases">
        <title>Resequencing data analysis of finger millet.</title>
        <authorList>
            <person name="Hatakeyama M."/>
            <person name="Aluri S."/>
            <person name="Balachadran M.T."/>
            <person name="Sivarajan S.R."/>
            <person name="Poveda L."/>
            <person name="Shimizu-Inatsugi R."/>
            <person name="Schlapbach R."/>
            <person name="Sreeman S.M."/>
            <person name="Shimizu K.K."/>
        </authorList>
    </citation>
    <scope>NUCLEOTIDE SEQUENCE</scope>
</reference>
<keyword evidence="2" id="KW-0808">Transferase</keyword>
<evidence type="ECO:0000313" key="10">
    <source>
        <dbReference type="EMBL" id="GJN35791.1"/>
    </source>
</evidence>
<evidence type="ECO:0000256" key="1">
    <source>
        <dbReference type="ARBA" id="ARBA00022527"/>
    </source>
</evidence>
<feature type="region of interest" description="Disordered" evidence="7">
    <location>
        <begin position="53"/>
        <end position="91"/>
    </location>
</feature>
<dbReference type="InterPro" id="IPR008271">
    <property type="entry name" value="Ser/Thr_kinase_AS"/>
</dbReference>
<keyword evidence="1" id="KW-0723">Serine/threonine-protein kinase</keyword>
<evidence type="ECO:0000256" key="8">
    <source>
        <dbReference type="SAM" id="Phobius"/>
    </source>
</evidence>
<dbReference type="FunFam" id="3.30.200.20:FF:000376">
    <property type="entry name" value="Serine/threonine-protein kinase PBS1"/>
    <property type="match status" value="1"/>
</dbReference>
<sequence length="530" mass="58226">MSDGGGGDEYKREESVALLVIISLAAVALLSLIAAFAYYCYITRKVSRRLHSLNLPKRSSSPPPPLRPPPPPPPQGKESPSSNSASGGGAGATAVVVGGERGVQVFSYRQLHAATGGFGRGHMVGQGSFGAVYRGVLADGRKVAVKLMDRPGKQGEQEFEMEVELLTRLRSPYLLSLIGHCSEGGHRLLVYEFMANGGLQEHLYPRDTCGGISKLNWDTRLRIALEAAKGLEYLHERVNPPVIHRDFKSSNILLDKDFHARVSDFGLAKLGSDRAGGHVSTRVLGTQGYVAPEYALTGHLTTKSDVYSYGVVLLELLTGRVPVDMKRPPGEGVLVNWVASEVFGMSRGGKQEAKDTWWWNDEVQRAIKEECFKRLHLNKSATNIEGYKIAKRAAKRVVSVAKGQAYDNLYQRLGTKEGEKDIYRMARIREQKTRDINQIKCIKDGVDRLLALPMLTDREKVVRILDPGLEGQYSLKDAVQVAAIAAMCIQPEADYRPLMADVVQSLVPIVKSRSTQRTCNPIVQAPKPLD</sequence>
<feature type="domain" description="Protein kinase" evidence="9">
    <location>
        <begin position="118"/>
        <end position="510"/>
    </location>
</feature>
<dbReference type="PROSITE" id="PS00108">
    <property type="entry name" value="PROTEIN_KINASE_ST"/>
    <property type="match status" value="1"/>
</dbReference>
<evidence type="ECO:0000259" key="9">
    <source>
        <dbReference type="PROSITE" id="PS50011"/>
    </source>
</evidence>
<feature type="compositionally biased region" description="Low complexity" evidence="7">
    <location>
        <begin position="76"/>
        <end position="85"/>
    </location>
</feature>
<protein>
    <recommendedName>
        <fullName evidence="9">Protein kinase domain-containing protein</fullName>
    </recommendedName>
</protein>
<dbReference type="FunFam" id="1.10.510.10:FF:000051">
    <property type="entry name" value="Receptor-like serine/threonine-protein kinase ALE2"/>
    <property type="match status" value="1"/>
</dbReference>